<evidence type="ECO:0000313" key="1">
    <source>
        <dbReference type="EMBL" id="VDM52522.1"/>
    </source>
</evidence>
<dbReference type="GO" id="GO:0005886">
    <property type="term" value="C:plasma membrane"/>
    <property type="evidence" value="ECO:0007669"/>
    <property type="project" value="TreeGrafter"/>
</dbReference>
<accession>A0A158PDP9</accession>
<reference evidence="3" key="1">
    <citation type="submission" date="2016-04" db="UniProtKB">
        <authorList>
            <consortium name="WormBaseParasite"/>
        </authorList>
    </citation>
    <scope>IDENTIFICATION</scope>
</reference>
<dbReference type="OMA" id="FRPDVRC"/>
<dbReference type="PANTHER" id="PTHR10972">
    <property type="entry name" value="OXYSTEROL-BINDING PROTEIN-RELATED"/>
    <property type="match status" value="1"/>
</dbReference>
<dbReference type="GO" id="GO:0005829">
    <property type="term" value="C:cytosol"/>
    <property type="evidence" value="ECO:0007669"/>
    <property type="project" value="TreeGrafter"/>
</dbReference>
<gene>
    <name evidence="1" type="ORF">ACOC_LOCUS937</name>
</gene>
<evidence type="ECO:0000313" key="2">
    <source>
        <dbReference type="Proteomes" id="UP000267027"/>
    </source>
</evidence>
<dbReference type="Gene3D" id="2.40.160.120">
    <property type="match status" value="1"/>
</dbReference>
<dbReference type="STRING" id="334426.A0A158PDP9"/>
<protein>
    <submittedName>
        <fullName evidence="3">Oxysterol-binding protein</fullName>
    </submittedName>
</protein>
<dbReference type="OrthoDB" id="1854502at2759"/>
<dbReference type="WBParaSite" id="ACOC_0000093601-mRNA-1">
    <property type="protein sequence ID" value="ACOC_0000093601-mRNA-1"/>
    <property type="gene ID" value="ACOC_0000093601"/>
</dbReference>
<dbReference type="GO" id="GO:0097038">
    <property type="term" value="C:perinuclear endoplasmic reticulum"/>
    <property type="evidence" value="ECO:0007669"/>
    <property type="project" value="TreeGrafter"/>
</dbReference>
<sequence>MQGLTFEVLEKMEALCIDMRKVAVELGNTIRLIQSGASLTEATRSKLSIRLISALTRLTADSVATVPSGEMLYTFNDETLGAKLLEFADEDFSIEVNSNMTLHSLKATSNVEEKKRATTTVMVQSSTKAAASQVTISTAGSSYKSRTSLPQGKALGRMIVQRTGVPISHYEPLTALQLLCEELRFADLLNKACAKGTAEERMVYVAAFALSPYTNSTGRYRKFFNPLLGETYEYEQENFRYHGEQVSHHPAVSAGHATGNGWTWYQTFSAEVTWNTWAQTCEFVPERPIRLQLTDEEYMWNKITTHIEGLLCVPEQRKLYHEGTICVKCSNGVKATINVARNKEISGEVTSAEGKTFCKLSGKWDERLCRELDGGEKEQLIMISEWPLFPEYFGFSDFTMRLNELHDEDRDFLPPTDSRFRPDVRCLEEGMLEEAVEYKRCLEQAQRDRAINQETHKPLWFVQKEDSFTNKKIFVSTGKYWKAKETKFEEQKKDNAFMPIFKVSIT</sequence>
<dbReference type="Proteomes" id="UP000267027">
    <property type="component" value="Unassembled WGS sequence"/>
</dbReference>
<dbReference type="AlphaFoldDB" id="A0A158PDP9"/>
<keyword evidence="2" id="KW-1185">Reference proteome</keyword>
<dbReference type="PANTHER" id="PTHR10972:SF203">
    <property type="entry name" value="OXYSTEROL-BINDING PROTEIN HOMOLOG 3"/>
    <property type="match status" value="1"/>
</dbReference>
<name>A0A158PDP9_ANGCS</name>
<dbReference type="EMBL" id="UYYA01000119">
    <property type="protein sequence ID" value="VDM52522.1"/>
    <property type="molecule type" value="Genomic_DNA"/>
</dbReference>
<proteinExistence type="predicted"/>
<reference evidence="1 2" key="2">
    <citation type="submission" date="2018-11" db="EMBL/GenBank/DDBJ databases">
        <authorList>
            <consortium name="Pathogen Informatics"/>
        </authorList>
    </citation>
    <scope>NUCLEOTIDE SEQUENCE [LARGE SCALE GENOMIC DNA]</scope>
    <source>
        <strain evidence="1 2">Costa Rica</strain>
    </source>
</reference>
<dbReference type="GO" id="GO:0032934">
    <property type="term" value="F:sterol binding"/>
    <property type="evidence" value="ECO:0007669"/>
    <property type="project" value="TreeGrafter"/>
</dbReference>
<evidence type="ECO:0000313" key="3">
    <source>
        <dbReference type="WBParaSite" id="ACOC_0000093601-mRNA-1"/>
    </source>
</evidence>
<dbReference type="Pfam" id="PF01237">
    <property type="entry name" value="Oxysterol_BP"/>
    <property type="match status" value="1"/>
</dbReference>
<dbReference type="InterPro" id="IPR000648">
    <property type="entry name" value="Oxysterol-bd"/>
</dbReference>
<organism evidence="3">
    <name type="scientific">Angiostrongylus costaricensis</name>
    <name type="common">Nematode worm</name>
    <dbReference type="NCBI Taxonomy" id="334426"/>
    <lineage>
        <taxon>Eukaryota</taxon>
        <taxon>Metazoa</taxon>
        <taxon>Ecdysozoa</taxon>
        <taxon>Nematoda</taxon>
        <taxon>Chromadorea</taxon>
        <taxon>Rhabditida</taxon>
        <taxon>Rhabditina</taxon>
        <taxon>Rhabditomorpha</taxon>
        <taxon>Strongyloidea</taxon>
        <taxon>Metastrongylidae</taxon>
        <taxon>Angiostrongylus</taxon>
    </lineage>
</organism>
<dbReference type="SUPFAM" id="SSF144000">
    <property type="entry name" value="Oxysterol-binding protein-like"/>
    <property type="match status" value="1"/>
</dbReference>
<dbReference type="InterPro" id="IPR037239">
    <property type="entry name" value="OSBP_sf"/>
</dbReference>